<protein>
    <submittedName>
        <fullName evidence="1">Uncharacterized protein</fullName>
    </submittedName>
</protein>
<sequence length="90" mass="9719">SNAFNFMSFLQSGVDPRTGQYTVSLNLPQVEANALLGPSLPLALFFNPLNQQDTGYGKGWNLQLSQFTPDTQVAALHTGESFLVTSRNGA</sequence>
<name>A0ABW8P6I9_9PSED</name>
<accession>A0ABW8P6I9</accession>
<keyword evidence="2" id="KW-1185">Reference proteome</keyword>
<dbReference type="RefSeq" id="WP_405130384.1">
    <property type="nucleotide sequence ID" value="NZ_JAHWXS010000077.1"/>
</dbReference>
<feature type="non-terminal residue" evidence="1">
    <location>
        <position position="1"/>
    </location>
</feature>
<reference evidence="1 2" key="1">
    <citation type="journal article" date="2012" name="Plant Soil">
        <title>Screening of plant growth-promoting traits in arsenic-resistant bacteria isolated from the rhizosphere of soybean plants from Argentinean agricultural soil.</title>
        <authorList>
            <person name="Wevar Oller A.L."/>
            <person name="Talano M.A."/>
            <person name="Agostini E."/>
        </authorList>
    </citation>
    <scope>NUCLEOTIDE SEQUENCE [LARGE SCALE GENOMIC DNA]</scope>
    <source>
        <strain evidence="1 2">AW4</strain>
    </source>
</reference>
<organism evidence="1 2">
    <name type="scientific">Pseudomonas urmiensis</name>
    <dbReference type="NCBI Taxonomy" id="2745493"/>
    <lineage>
        <taxon>Bacteria</taxon>
        <taxon>Pseudomonadati</taxon>
        <taxon>Pseudomonadota</taxon>
        <taxon>Gammaproteobacteria</taxon>
        <taxon>Pseudomonadales</taxon>
        <taxon>Pseudomonadaceae</taxon>
        <taxon>Pseudomonas</taxon>
    </lineage>
</organism>
<evidence type="ECO:0000313" key="2">
    <source>
        <dbReference type="Proteomes" id="UP001621534"/>
    </source>
</evidence>
<feature type="non-terminal residue" evidence="1">
    <location>
        <position position="90"/>
    </location>
</feature>
<dbReference type="Proteomes" id="UP001621534">
    <property type="component" value="Unassembled WGS sequence"/>
</dbReference>
<proteinExistence type="predicted"/>
<gene>
    <name evidence="1" type="ORF">KW869_26020</name>
</gene>
<evidence type="ECO:0000313" key="1">
    <source>
        <dbReference type="EMBL" id="MFK5736989.1"/>
    </source>
</evidence>
<dbReference type="EMBL" id="JAHWXS010000077">
    <property type="protein sequence ID" value="MFK5736989.1"/>
    <property type="molecule type" value="Genomic_DNA"/>
</dbReference>
<comment type="caution">
    <text evidence="1">The sequence shown here is derived from an EMBL/GenBank/DDBJ whole genome shotgun (WGS) entry which is preliminary data.</text>
</comment>